<feature type="non-terminal residue" evidence="2">
    <location>
        <position position="30"/>
    </location>
</feature>
<gene>
    <name evidence="2" type="ORF">AVDCRST_MAG83-1533</name>
</gene>
<dbReference type="AlphaFoldDB" id="A0A6J4I1L6"/>
<accession>A0A6J4I1L6</accession>
<dbReference type="EMBL" id="CADCTE010000094">
    <property type="protein sequence ID" value="CAA9240129.1"/>
    <property type="molecule type" value="Genomic_DNA"/>
</dbReference>
<organism evidence="2">
    <name type="scientific">uncultured Arthrobacter sp</name>
    <dbReference type="NCBI Taxonomy" id="114050"/>
    <lineage>
        <taxon>Bacteria</taxon>
        <taxon>Bacillati</taxon>
        <taxon>Actinomycetota</taxon>
        <taxon>Actinomycetes</taxon>
        <taxon>Micrococcales</taxon>
        <taxon>Micrococcaceae</taxon>
        <taxon>Arthrobacter</taxon>
        <taxon>environmental samples</taxon>
    </lineage>
</organism>
<evidence type="ECO:0000256" key="1">
    <source>
        <dbReference type="SAM" id="MobiDB-lite"/>
    </source>
</evidence>
<reference evidence="2" key="1">
    <citation type="submission" date="2020-02" db="EMBL/GenBank/DDBJ databases">
        <authorList>
            <person name="Meier V. D."/>
        </authorList>
    </citation>
    <scope>NUCLEOTIDE SEQUENCE</scope>
    <source>
        <strain evidence="2">AVDCRST_MAG83</strain>
    </source>
</reference>
<proteinExistence type="predicted"/>
<feature type="non-terminal residue" evidence="2">
    <location>
        <position position="1"/>
    </location>
</feature>
<evidence type="ECO:0000313" key="2">
    <source>
        <dbReference type="EMBL" id="CAA9240129.1"/>
    </source>
</evidence>
<feature type="region of interest" description="Disordered" evidence="1">
    <location>
        <begin position="1"/>
        <end position="30"/>
    </location>
</feature>
<sequence length="30" mass="3552">GRQMFRHPVVDPPAPQGHDCRGRREYARYV</sequence>
<protein>
    <submittedName>
        <fullName evidence="2">Uncharacterized protein</fullName>
    </submittedName>
</protein>
<feature type="compositionally biased region" description="Basic and acidic residues" evidence="1">
    <location>
        <begin position="18"/>
        <end position="30"/>
    </location>
</feature>
<name>A0A6J4I1L6_9MICC</name>